<dbReference type="KEGG" id="clz:BIU88_07030"/>
<dbReference type="Proteomes" id="UP000095185">
    <property type="component" value="Chromosome"/>
</dbReference>
<proteinExistence type="predicted"/>
<organism evidence="1 2">
    <name type="scientific">Chlorobaculum limnaeum</name>
    <dbReference type="NCBI Taxonomy" id="274537"/>
    <lineage>
        <taxon>Bacteria</taxon>
        <taxon>Pseudomonadati</taxon>
        <taxon>Chlorobiota</taxon>
        <taxon>Chlorobiia</taxon>
        <taxon>Chlorobiales</taxon>
        <taxon>Chlorobiaceae</taxon>
        <taxon>Chlorobaculum</taxon>
    </lineage>
</organism>
<protein>
    <submittedName>
        <fullName evidence="1">Uncharacterized protein</fullName>
    </submittedName>
</protein>
<dbReference type="AlphaFoldDB" id="A0A1D8D2S8"/>
<evidence type="ECO:0000313" key="2">
    <source>
        <dbReference type="Proteomes" id="UP000095185"/>
    </source>
</evidence>
<dbReference type="EMBL" id="CP017305">
    <property type="protein sequence ID" value="AOS83925.1"/>
    <property type="molecule type" value="Genomic_DNA"/>
</dbReference>
<keyword evidence="2" id="KW-1185">Reference proteome</keyword>
<evidence type="ECO:0000313" key="1">
    <source>
        <dbReference type="EMBL" id="AOS83925.1"/>
    </source>
</evidence>
<gene>
    <name evidence="1" type="ORF">BIU88_07030</name>
</gene>
<reference evidence="1" key="1">
    <citation type="submission" date="2016-09" db="EMBL/GenBank/DDBJ databases">
        <title>Genome sequence of Chlorobaculum limnaeum.</title>
        <authorList>
            <person name="Liu Z."/>
            <person name="Tank M."/>
            <person name="Bryant D.A."/>
        </authorList>
    </citation>
    <scope>NUCLEOTIDE SEQUENCE [LARGE SCALE GENOMIC DNA]</scope>
    <source>
        <strain evidence="1">DSM 1677</strain>
    </source>
</reference>
<name>A0A1D8D2S8_CHLLM</name>
<accession>A0A1D8D2S8</accession>
<sequence length="119" mass="13557">MEKKHMKHQLENMLGYLESESYLMAYRTLNAIVAENETSSELLSVETTTAIDVMQTCLRIIVGERVGHPEVARYYAKTVSFYERLALVLTKKLLGDSNAGEEVNILMFCHEALSKARRN</sequence>